<reference evidence="1 2" key="2">
    <citation type="journal article" date="2010" name="Stand. Genomic Sci.">
        <title>Complete genome sequence of Sebaldella termitidis type strain (NCTC 11300).</title>
        <authorList>
            <person name="Harmon-Smith M."/>
            <person name="Celia L."/>
            <person name="Chertkov O."/>
            <person name="Lapidus A."/>
            <person name="Copeland A."/>
            <person name="Glavina Del Rio T."/>
            <person name="Nolan M."/>
            <person name="Lucas S."/>
            <person name="Tice H."/>
            <person name="Cheng J.F."/>
            <person name="Han C."/>
            <person name="Detter J.C."/>
            <person name="Bruce D."/>
            <person name="Goodwin L."/>
            <person name="Pitluck S."/>
            <person name="Pati A."/>
            <person name="Liolios K."/>
            <person name="Ivanova N."/>
            <person name="Mavromatis K."/>
            <person name="Mikhailova N."/>
            <person name="Chen A."/>
            <person name="Palaniappan K."/>
            <person name="Land M."/>
            <person name="Hauser L."/>
            <person name="Chang Y.J."/>
            <person name="Jeffries C.D."/>
            <person name="Brettin T."/>
            <person name="Goker M."/>
            <person name="Beck B."/>
            <person name="Bristow J."/>
            <person name="Eisen J.A."/>
            <person name="Markowitz V."/>
            <person name="Hugenholtz P."/>
            <person name="Kyrpides N.C."/>
            <person name="Klenk H.P."/>
            <person name="Chen F."/>
        </authorList>
    </citation>
    <scope>NUCLEOTIDE SEQUENCE [LARGE SCALE GENOMIC DNA]</scope>
    <source>
        <strain evidence="2">ATCC 33386 / NCTC 11300</strain>
    </source>
</reference>
<dbReference type="EMBL" id="CP001739">
    <property type="protein sequence ID" value="ACZ08413.1"/>
    <property type="molecule type" value="Genomic_DNA"/>
</dbReference>
<dbReference type="InterPro" id="IPR036322">
    <property type="entry name" value="WD40_repeat_dom_sf"/>
</dbReference>
<dbReference type="Proteomes" id="UP000000845">
    <property type="component" value="Chromosome"/>
</dbReference>
<dbReference type="AlphaFoldDB" id="D1AI29"/>
<evidence type="ECO:0000313" key="2">
    <source>
        <dbReference type="Proteomes" id="UP000000845"/>
    </source>
</evidence>
<name>D1AI29_SEBTE</name>
<proteinExistence type="predicted"/>
<reference evidence="2" key="1">
    <citation type="submission" date="2009-09" db="EMBL/GenBank/DDBJ databases">
        <title>The complete chromosome of Sebaldella termitidis ATCC 33386.</title>
        <authorList>
            <consortium name="US DOE Joint Genome Institute (JGI-PGF)"/>
            <person name="Lucas S."/>
            <person name="Copeland A."/>
            <person name="Lapidus A."/>
            <person name="Glavina del Rio T."/>
            <person name="Dalin E."/>
            <person name="Tice H."/>
            <person name="Bruce D."/>
            <person name="Goodwin L."/>
            <person name="Pitluck S."/>
            <person name="Kyrpides N."/>
            <person name="Mavromatis K."/>
            <person name="Ivanova N."/>
            <person name="Mikhailova N."/>
            <person name="Sims D."/>
            <person name="Meincke L."/>
            <person name="Brettin T."/>
            <person name="Detter J.C."/>
            <person name="Han C."/>
            <person name="Larimer F."/>
            <person name="Land M."/>
            <person name="Hauser L."/>
            <person name="Markowitz V."/>
            <person name="Cheng J.F."/>
            <person name="Hugenholtz P."/>
            <person name="Woyke T."/>
            <person name="Wu D."/>
            <person name="Eisen J.A."/>
        </authorList>
    </citation>
    <scope>NUCLEOTIDE SEQUENCE [LARGE SCALE GENOMIC DNA]</scope>
    <source>
        <strain evidence="2">ATCC 33386 / NCTC 11300</strain>
    </source>
</reference>
<dbReference type="HOGENOM" id="CLU_826086_0_0_0"/>
<organism evidence="1 2">
    <name type="scientific">Sebaldella termitidis (strain ATCC 33386 / NCTC 11300)</name>
    <dbReference type="NCBI Taxonomy" id="526218"/>
    <lineage>
        <taxon>Bacteria</taxon>
        <taxon>Fusobacteriati</taxon>
        <taxon>Fusobacteriota</taxon>
        <taxon>Fusobacteriia</taxon>
        <taxon>Fusobacteriales</taxon>
        <taxon>Leptotrichiaceae</taxon>
        <taxon>Sebaldella</taxon>
    </lineage>
</organism>
<accession>D1AI29</accession>
<sequence length="336" mass="38601">MILIEPTKICKGIYKYISRNNFADFTFLYDKNYSIYSLEPGCELKNAGRLSSEAQLKHNTVSFHPSDKKAAVILQDSSLAVYDFNADVLWQKSGLFVCQAYTKNGNYIWTVEKLSRNYLRISIFDANNGSLLNSLEIKDTLYDSDPHISDIPDSDNIILELAAGQDGICLFECRYTDKIELTELFPHNSYITPAWLPDGTKIITLENDAQVYAHFSCPQYELLGEQEDMDFDDEDLMPGYNMIYLKNGLAIVQNMNYRHFLFDPVKLKRIDEIAFQGYEPVPANQIYKNLKDEHTLCSRIVYFDRTGNILTAQTSDKDNEPVTIFIDEDMLINQIV</sequence>
<dbReference type="KEGG" id="str:Sterm_1554"/>
<gene>
    <name evidence="1" type="ordered locus">Sterm_1554</name>
</gene>
<dbReference type="RefSeq" id="WP_012861009.1">
    <property type="nucleotide sequence ID" value="NC_013517.1"/>
</dbReference>
<dbReference type="eggNOG" id="ENOG5033A21">
    <property type="taxonomic scope" value="Bacteria"/>
</dbReference>
<keyword evidence="2" id="KW-1185">Reference proteome</keyword>
<evidence type="ECO:0000313" key="1">
    <source>
        <dbReference type="EMBL" id="ACZ08413.1"/>
    </source>
</evidence>
<protein>
    <submittedName>
        <fullName evidence="1">Uncharacterized protein</fullName>
    </submittedName>
</protein>
<dbReference type="SUPFAM" id="SSF50978">
    <property type="entry name" value="WD40 repeat-like"/>
    <property type="match status" value="1"/>
</dbReference>